<gene>
    <name evidence="2" type="ORF">BO97DRAFT_82321</name>
</gene>
<dbReference type="EMBL" id="KZ824268">
    <property type="protein sequence ID" value="RAL17055.1"/>
    <property type="molecule type" value="Genomic_DNA"/>
</dbReference>
<organism evidence="2 3">
    <name type="scientific">Aspergillus homomorphus (strain CBS 101889)</name>
    <dbReference type="NCBI Taxonomy" id="1450537"/>
    <lineage>
        <taxon>Eukaryota</taxon>
        <taxon>Fungi</taxon>
        <taxon>Dikarya</taxon>
        <taxon>Ascomycota</taxon>
        <taxon>Pezizomycotina</taxon>
        <taxon>Eurotiomycetes</taxon>
        <taxon>Eurotiomycetidae</taxon>
        <taxon>Eurotiales</taxon>
        <taxon>Aspergillaceae</taxon>
        <taxon>Aspergillus</taxon>
        <taxon>Aspergillus subgen. Circumdati</taxon>
    </lineage>
</organism>
<dbReference type="GeneID" id="37205378"/>
<dbReference type="AlphaFoldDB" id="A0A395IAR5"/>
<dbReference type="Proteomes" id="UP000248961">
    <property type="component" value="Unassembled WGS sequence"/>
</dbReference>
<dbReference type="OrthoDB" id="3061561at2759"/>
<evidence type="ECO:0000313" key="2">
    <source>
        <dbReference type="EMBL" id="RAL17055.1"/>
    </source>
</evidence>
<dbReference type="VEuPathDB" id="FungiDB:BO97DRAFT_82321"/>
<reference evidence="2 3" key="1">
    <citation type="submission" date="2018-02" db="EMBL/GenBank/DDBJ databases">
        <title>The genomes of Aspergillus section Nigri reveals drivers in fungal speciation.</title>
        <authorList>
            <consortium name="DOE Joint Genome Institute"/>
            <person name="Vesth T.C."/>
            <person name="Nybo J."/>
            <person name="Theobald S."/>
            <person name="Brandl J."/>
            <person name="Frisvad J.C."/>
            <person name="Nielsen K.F."/>
            <person name="Lyhne E.K."/>
            <person name="Kogle M.E."/>
            <person name="Kuo A."/>
            <person name="Riley R."/>
            <person name="Clum A."/>
            <person name="Nolan M."/>
            <person name="Lipzen A."/>
            <person name="Salamov A."/>
            <person name="Henrissat B."/>
            <person name="Wiebenga A."/>
            <person name="De vries R.P."/>
            <person name="Grigoriev I.V."/>
            <person name="Mortensen U.H."/>
            <person name="Andersen M.R."/>
            <person name="Baker S.E."/>
        </authorList>
    </citation>
    <scope>NUCLEOTIDE SEQUENCE [LARGE SCALE GENOMIC DNA]</scope>
    <source>
        <strain evidence="2 3">CBS 101889</strain>
    </source>
</reference>
<feature type="chain" id="PRO_5017471208" evidence="1">
    <location>
        <begin position="20"/>
        <end position="163"/>
    </location>
</feature>
<sequence length="163" mass="18329">MVALALIAIATYAVNWWKAKNTDRPTVISGVFSQHAEDTVIISRASFLPFISLLYPRPSARGARISNENIKLEIHYNMPVMTRTLTVVSTLFGRFHCMAWNCDFPTQTELILWHVVTVITAVFFCPPLGFSSSYLMCVGRQELAIKLARLSLPLLPYCILLHG</sequence>
<accession>A0A395IAR5</accession>
<proteinExistence type="predicted"/>
<name>A0A395IAR5_ASPHC</name>
<keyword evidence="3" id="KW-1185">Reference proteome</keyword>
<evidence type="ECO:0000256" key="1">
    <source>
        <dbReference type="SAM" id="SignalP"/>
    </source>
</evidence>
<dbReference type="RefSeq" id="XP_025556209.1">
    <property type="nucleotide sequence ID" value="XM_025701089.1"/>
</dbReference>
<evidence type="ECO:0000313" key="3">
    <source>
        <dbReference type="Proteomes" id="UP000248961"/>
    </source>
</evidence>
<feature type="signal peptide" evidence="1">
    <location>
        <begin position="1"/>
        <end position="19"/>
    </location>
</feature>
<keyword evidence="1" id="KW-0732">Signal</keyword>
<protein>
    <submittedName>
        <fullName evidence="2">Uncharacterized protein</fullName>
    </submittedName>
</protein>